<comment type="function">
    <text evidence="4">Formation of pseudouridine at positions 38, 39 and 40 in the anticodon stem and loop of transfer RNAs.</text>
</comment>
<dbReference type="GO" id="GO:0003723">
    <property type="term" value="F:RNA binding"/>
    <property type="evidence" value="ECO:0007669"/>
    <property type="project" value="InterPro"/>
</dbReference>
<dbReference type="SUPFAM" id="SSF55120">
    <property type="entry name" value="Pseudouridine synthase"/>
    <property type="match status" value="1"/>
</dbReference>
<evidence type="ECO:0000256" key="2">
    <source>
        <dbReference type="ARBA" id="ARBA00022694"/>
    </source>
</evidence>
<dbReference type="InterPro" id="IPR001406">
    <property type="entry name" value="PsdUridine_synth_TruA"/>
</dbReference>
<feature type="region of interest" description="Disordered" evidence="8">
    <location>
        <begin position="256"/>
        <end position="293"/>
    </location>
</feature>
<evidence type="ECO:0000256" key="4">
    <source>
        <dbReference type="HAMAP-Rule" id="MF_00171"/>
    </source>
</evidence>
<comment type="subunit">
    <text evidence="4">Homodimer.</text>
</comment>
<dbReference type="InterPro" id="IPR020097">
    <property type="entry name" value="PsdUridine_synth_TruA_a/b_dom"/>
</dbReference>
<dbReference type="NCBIfam" id="TIGR00071">
    <property type="entry name" value="hisT_truA"/>
    <property type="match status" value="1"/>
</dbReference>
<evidence type="ECO:0000256" key="8">
    <source>
        <dbReference type="SAM" id="MobiDB-lite"/>
    </source>
</evidence>
<feature type="domain" description="Pseudouridine synthase I TruA alpha/beta" evidence="9">
    <location>
        <begin position="148"/>
        <end position="253"/>
    </location>
</feature>
<dbReference type="InterPro" id="IPR020094">
    <property type="entry name" value="TruA/RsuA/RluB/E/F_N"/>
</dbReference>
<dbReference type="FunFam" id="3.30.70.580:FF:000001">
    <property type="entry name" value="tRNA pseudouridine synthase A"/>
    <property type="match status" value="1"/>
</dbReference>
<evidence type="ECO:0000256" key="3">
    <source>
        <dbReference type="ARBA" id="ARBA00023235"/>
    </source>
</evidence>
<dbReference type="EMBL" id="DXDC01000465">
    <property type="protein sequence ID" value="HIY67640.1"/>
    <property type="molecule type" value="Genomic_DNA"/>
</dbReference>
<dbReference type="Gene3D" id="3.30.70.660">
    <property type="entry name" value="Pseudouridine synthase I, catalytic domain, C-terminal subdomain"/>
    <property type="match status" value="1"/>
</dbReference>
<evidence type="ECO:0000259" key="9">
    <source>
        <dbReference type="Pfam" id="PF01416"/>
    </source>
</evidence>
<dbReference type="AlphaFoldDB" id="A0A9D2CBM3"/>
<dbReference type="CDD" id="cd02570">
    <property type="entry name" value="PseudoU_synth_EcTruA"/>
    <property type="match status" value="1"/>
</dbReference>
<name>A0A9D2CBM3_9MICO</name>
<evidence type="ECO:0000313" key="11">
    <source>
        <dbReference type="Proteomes" id="UP000824005"/>
    </source>
</evidence>
<dbReference type="PIRSF" id="PIRSF001430">
    <property type="entry name" value="tRNA_psdUrid_synth"/>
    <property type="match status" value="1"/>
</dbReference>
<evidence type="ECO:0000256" key="5">
    <source>
        <dbReference type="PIRSR" id="PIRSR001430-1"/>
    </source>
</evidence>
<dbReference type="GO" id="GO:0031119">
    <property type="term" value="P:tRNA pseudouridine synthesis"/>
    <property type="evidence" value="ECO:0007669"/>
    <property type="project" value="UniProtKB-UniRule"/>
</dbReference>
<accession>A0A9D2CBM3</accession>
<dbReference type="Proteomes" id="UP000824005">
    <property type="component" value="Unassembled WGS sequence"/>
</dbReference>
<dbReference type="PANTHER" id="PTHR11142">
    <property type="entry name" value="PSEUDOURIDYLATE SYNTHASE"/>
    <property type="match status" value="1"/>
</dbReference>
<organism evidence="10 11">
    <name type="scientific">Candidatus Agrococcus pullicola</name>
    <dbReference type="NCBI Taxonomy" id="2838429"/>
    <lineage>
        <taxon>Bacteria</taxon>
        <taxon>Bacillati</taxon>
        <taxon>Actinomycetota</taxon>
        <taxon>Actinomycetes</taxon>
        <taxon>Micrococcales</taxon>
        <taxon>Microbacteriaceae</taxon>
        <taxon>Agrococcus</taxon>
    </lineage>
</organism>
<evidence type="ECO:0000313" key="10">
    <source>
        <dbReference type="EMBL" id="HIY67640.1"/>
    </source>
</evidence>
<reference evidence="10" key="2">
    <citation type="submission" date="2021-04" db="EMBL/GenBank/DDBJ databases">
        <authorList>
            <person name="Gilroy R."/>
        </authorList>
    </citation>
    <scope>NUCLEOTIDE SEQUENCE</scope>
    <source>
        <strain evidence="10">ChiGjej1B1-98</strain>
    </source>
</reference>
<feature type="domain" description="Pseudouridine synthase I TruA alpha/beta" evidence="9">
    <location>
        <begin position="13"/>
        <end position="109"/>
    </location>
</feature>
<gene>
    <name evidence="4 10" type="primary">truA</name>
    <name evidence="10" type="ORF">H9830_15350</name>
</gene>
<dbReference type="Gene3D" id="3.30.70.580">
    <property type="entry name" value="Pseudouridine synthase I, catalytic domain, N-terminal subdomain"/>
    <property type="match status" value="1"/>
</dbReference>
<feature type="compositionally biased region" description="Polar residues" evidence="8">
    <location>
        <begin position="284"/>
        <end position="293"/>
    </location>
</feature>
<keyword evidence="2 4" id="KW-0819">tRNA processing</keyword>
<comment type="caution">
    <text evidence="10">The sequence shown here is derived from an EMBL/GenBank/DDBJ whole genome shotgun (WGS) entry which is preliminary data.</text>
</comment>
<reference evidence="10" key="1">
    <citation type="journal article" date="2021" name="PeerJ">
        <title>Extensive microbial diversity within the chicken gut microbiome revealed by metagenomics and culture.</title>
        <authorList>
            <person name="Gilroy R."/>
            <person name="Ravi A."/>
            <person name="Getino M."/>
            <person name="Pursley I."/>
            <person name="Horton D.L."/>
            <person name="Alikhan N.F."/>
            <person name="Baker D."/>
            <person name="Gharbi K."/>
            <person name="Hall N."/>
            <person name="Watson M."/>
            <person name="Adriaenssens E.M."/>
            <person name="Foster-Nyarko E."/>
            <person name="Jarju S."/>
            <person name="Secka A."/>
            <person name="Antonio M."/>
            <person name="Oren A."/>
            <person name="Chaudhuri R.R."/>
            <person name="La Ragione R."/>
            <person name="Hildebrand F."/>
            <person name="Pallen M.J."/>
        </authorList>
    </citation>
    <scope>NUCLEOTIDE SEQUENCE</scope>
    <source>
        <strain evidence="10">ChiGjej1B1-98</strain>
    </source>
</reference>
<comment type="similarity">
    <text evidence="1 4 7">Belongs to the tRNA pseudouridine synthase TruA family.</text>
</comment>
<dbReference type="Pfam" id="PF01416">
    <property type="entry name" value="PseudoU_synth_1"/>
    <property type="match status" value="2"/>
</dbReference>
<keyword evidence="3 4" id="KW-0413">Isomerase</keyword>
<dbReference type="InterPro" id="IPR020095">
    <property type="entry name" value="PsdUridine_synth_TruA_C"/>
</dbReference>
<dbReference type="InterPro" id="IPR020103">
    <property type="entry name" value="PsdUridine_synth_cat_dom_sf"/>
</dbReference>
<comment type="catalytic activity">
    <reaction evidence="4 7">
        <text>uridine(38/39/40) in tRNA = pseudouridine(38/39/40) in tRNA</text>
        <dbReference type="Rhea" id="RHEA:22376"/>
        <dbReference type="Rhea" id="RHEA-COMP:10085"/>
        <dbReference type="Rhea" id="RHEA-COMP:10087"/>
        <dbReference type="ChEBI" id="CHEBI:65314"/>
        <dbReference type="ChEBI" id="CHEBI:65315"/>
        <dbReference type="EC" id="5.4.99.12"/>
    </reaction>
</comment>
<sequence length="293" mass="32206">MAASRTRIRIDVAYDGTEFTGWAKQPGLRTCQGLLESALETVVREPAPVTVAGRTDAGVHALGQVAHFDAPEGIADIDRLPHRLNSLMRASDIAVLRASVAPEGFDARFSATSRRYRYRLQLDTRNPLAKDAAHWRRELALHAMQDTAELLTGLHDFAAFCKPREGATTIRELREFSWRFIQTDGPGRILEAHVLADAFCHSMVRSLVGACVAVGEGRLGLAAAESLLQERRRSSAIPLMPANGLTLMEVGYPDDADLAAQAERTKARRTPDDVEPRSRYHAEQPSQSTGDQQ</sequence>
<evidence type="ECO:0000256" key="7">
    <source>
        <dbReference type="RuleBase" id="RU003792"/>
    </source>
</evidence>
<protein>
    <recommendedName>
        <fullName evidence="4">tRNA pseudouridine synthase A</fullName>
        <ecNumber evidence="4">5.4.99.12</ecNumber>
    </recommendedName>
    <alternativeName>
        <fullName evidence="4">tRNA pseudouridine(38-40) synthase</fullName>
    </alternativeName>
    <alternativeName>
        <fullName evidence="4">tRNA pseudouridylate synthase I</fullName>
    </alternativeName>
    <alternativeName>
        <fullName evidence="4">tRNA-uridine isomerase I</fullName>
    </alternativeName>
</protein>
<comment type="caution">
    <text evidence="4">Lacks conserved residue(s) required for the propagation of feature annotation.</text>
</comment>
<dbReference type="PANTHER" id="PTHR11142:SF0">
    <property type="entry name" value="TRNA PSEUDOURIDINE SYNTHASE-LIKE 1"/>
    <property type="match status" value="1"/>
</dbReference>
<dbReference type="HAMAP" id="MF_00171">
    <property type="entry name" value="TruA"/>
    <property type="match status" value="1"/>
</dbReference>
<evidence type="ECO:0000256" key="1">
    <source>
        <dbReference type="ARBA" id="ARBA00009375"/>
    </source>
</evidence>
<proteinExistence type="inferred from homology"/>
<feature type="compositionally biased region" description="Basic and acidic residues" evidence="8">
    <location>
        <begin position="263"/>
        <end position="282"/>
    </location>
</feature>
<feature type="active site" description="Nucleophile" evidence="4 5">
    <location>
        <position position="56"/>
    </location>
</feature>
<feature type="binding site" evidence="4 6">
    <location>
        <position position="116"/>
    </location>
    <ligand>
        <name>substrate</name>
    </ligand>
</feature>
<evidence type="ECO:0000256" key="6">
    <source>
        <dbReference type="PIRSR" id="PIRSR001430-2"/>
    </source>
</evidence>
<dbReference type="GO" id="GO:0160147">
    <property type="term" value="F:tRNA pseudouridine(38-40) synthase activity"/>
    <property type="evidence" value="ECO:0007669"/>
    <property type="project" value="UniProtKB-EC"/>
</dbReference>
<dbReference type="EC" id="5.4.99.12" evidence="4"/>